<dbReference type="EMBL" id="BJMD01000006">
    <property type="protein sequence ID" value="GEB18445.1"/>
    <property type="molecule type" value="Genomic_DNA"/>
</dbReference>
<dbReference type="Proteomes" id="UP000317715">
    <property type="component" value="Unassembled WGS sequence"/>
</dbReference>
<proteinExistence type="predicted"/>
<feature type="transmembrane region" description="Helical" evidence="1">
    <location>
        <begin position="229"/>
        <end position="253"/>
    </location>
</feature>
<gene>
    <name evidence="2" type="ORF">AAU01_12000</name>
</gene>
<keyword evidence="3" id="KW-1185">Reference proteome</keyword>
<feature type="transmembrane region" description="Helical" evidence="1">
    <location>
        <begin position="100"/>
        <end position="122"/>
    </location>
</feature>
<protein>
    <recommendedName>
        <fullName evidence="4">Transporter</fullName>
    </recommendedName>
</protein>
<dbReference type="RefSeq" id="WP_141282575.1">
    <property type="nucleotide sequence ID" value="NZ_BAAAWK010000001.1"/>
</dbReference>
<feature type="transmembrane region" description="Helical" evidence="1">
    <location>
        <begin position="128"/>
        <end position="152"/>
    </location>
</feature>
<keyword evidence="1" id="KW-1133">Transmembrane helix</keyword>
<name>A0A4Y3NDD3_PAEAU</name>
<feature type="transmembrane region" description="Helical" evidence="1">
    <location>
        <begin position="172"/>
        <end position="192"/>
    </location>
</feature>
<evidence type="ECO:0000313" key="3">
    <source>
        <dbReference type="Proteomes" id="UP000317715"/>
    </source>
</evidence>
<keyword evidence="1" id="KW-0812">Transmembrane</keyword>
<dbReference type="GeneID" id="97301433"/>
<dbReference type="OrthoDB" id="3261041at2"/>
<feature type="transmembrane region" description="Helical" evidence="1">
    <location>
        <begin position="406"/>
        <end position="428"/>
    </location>
</feature>
<evidence type="ECO:0000256" key="1">
    <source>
        <dbReference type="SAM" id="Phobius"/>
    </source>
</evidence>
<comment type="caution">
    <text evidence="2">The sequence shown here is derived from an EMBL/GenBank/DDBJ whole genome shotgun (WGS) entry which is preliminary data.</text>
</comment>
<accession>A0A4Y3NDD3</accession>
<feature type="transmembrane region" description="Helical" evidence="1">
    <location>
        <begin position="21"/>
        <end position="47"/>
    </location>
</feature>
<feature type="transmembrane region" description="Helical" evidence="1">
    <location>
        <begin position="373"/>
        <end position="394"/>
    </location>
</feature>
<feature type="transmembrane region" description="Helical" evidence="1">
    <location>
        <begin position="326"/>
        <end position="344"/>
    </location>
</feature>
<feature type="transmembrane region" description="Helical" evidence="1">
    <location>
        <begin position="274"/>
        <end position="296"/>
    </location>
</feature>
<evidence type="ECO:0008006" key="4">
    <source>
        <dbReference type="Google" id="ProtNLM"/>
    </source>
</evidence>
<reference evidence="2 3" key="1">
    <citation type="submission" date="2019-06" db="EMBL/GenBank/DDBJ databases">
        <title>Whole genome shotgun sequence of Paenarthrobacter aurescens NBRC 12136.</title>
        <authorList>
            <person name="Hosoyama A."/>
            <person name="Uohara A."/>
            <person name="Ohji S."/>
            <person name="Ichikawa N."/>
        </authorList>
    </citation>
    <scope>NUCLEOTIDE SEQUENCE [LARGE SCALE GENOMIC DNA]</scope>
    <source>
        <strain evidence="2 3">NBRC 12136</strain>
    </source>
</reference>
<feature type="transmembrane region" description="Helical" evidence="1">
    <location>
        <begin position="59"/>
        <end position="79"/>
    </location>
</feature>
<sequence length="523" mass="54377">MVAHLLRLKWRLLLNGFKRSPWQLVGMALGLLYALGMLVLLIGGLIALRWADPEIAHTVVVLGGAAAVLGWAIIPLVASAADMTLDPARFTTFAIPPRQLLAGLALSGFIGIPGMATLLTALGTVGTWWRSFPAVAGALLGAVLGAVTCIVLSKVVTTATAGLASSRRFKDVSSIIVFIPLMLLGPIMVGIVDGVRGSADYLPVLARTVSWTPLGAAWSLGGDLESGNVVAAGLKFLISAATIVGLLLCWHVLLQRALVTPPYSGGSAKKGGKLGLFGLLPGSPAGAVAARALIYWLKDPRYAASLVIVPLFPVLFFFSGSQSGSYGLLMILGPLTAFVMAWSICADVSYDNTAFALHLAAGVRGVDDRLGRAMACLAISLPVVLVFTVGPLFVTGEWQWLPNLLGLSLGTLFTGLGLSSVISARYNIAVPLPGDSPFKKPPGNVAQTLAVQAVGMGLLALLLVPELALVAFQAFSGGPEAGWINLAVGPVLGIILFVVGVRLGGKWLDARGPEMFAQLSVNR</sequence>
<organism evidence="2 3">
    <name type="scientific">Paenarthrobacter aurescens</name>
    <name type="common">Arthrobacter aurescens</name>
    <dbReference type="NCBI Taxonomy" id="43663"/>
    <lineage>
        <taxon>Bacteria</taxon>
        <taxon>Bacillati</taxon>
        <taxon>Actinomycetota</taxon>
        <taxon>Actinomycetes</taxon>
        <taxon>Micrococcales</taxon>
        <taxon>Micrococcaceae</taxon>
        <taxon>Paenarthrobacter</taxon>
    </lineage>
</organism>
<feature type="transmembrane region" description="Helical" evidence="1">
    <location>
        <begin position="481"/>
        <end position="501"/>
    </location>
</feature>
<feature type="transmembrane region" description="Helical" evidence="1">
    <location>
        <begin position="302"/>
        <end position="319"/>
    </location>
</feature>
<feature type="transmembrane region" description="Helical" evidence="1">
    <location>
        <begin position="449"/>
        <end position="475"/>
    </location>
</feature>
<dbReference type="AlphaFoldDB" id="A0A4Y3NDD3"/>
<keyword evidence="1" id="KW-0472">Membrane</keyword>
<evidence type="ECO:0000313" key="2">
    <source>
        <dbReference type="EMBL" id="GEB18445.1"/>
    </source>
</evidence>